<dbReference type="CDD" id="cd07061">
    <property type="entry name" value="HP_HAP_like"/>
    <property type="match status" value="1"/>
</dbReference>
<evidence type="ECO:0000256" key="1">
    <source>
        <dbReference type="ARBA" id="ARBA00005375"/>
    </source>
</evidence>
<dbReference type="OrthoDB" id="10257284at2759"/>
<evidence type="ECO:0000256" key="2">
    <source>
        <dbReference type="ARBA" id="ARBA00022801"/>
    </source>
</evidence>
<keyword evidence="4" id="KW-1185">Reference proteome</keyword>
<keyword evidence="2" id="KW-0378">Hydrolase</keyword>
<dbReference type="Gene3D" id="3.40.50.1240">
    <property type="entry name" value="Phosphoglycerate mutase-like"/>
    <property type="match status" value="1"/>
</dbReference>
<dbReference type="AlphaFoldDB" id="A0A162Z7T3"/>
<evidence type="ECO:0000313" key="4">
    <source>
        <dbReference type="Proteomes" id="UP000076837"/>
    </source>
</evidence>
<comment type="caution">
    <text evidence="3">The sequence shown here is derived from an EMBL/GenBank/DDBJ whole genome shotgun (WGS) entry which is preliminary data.</text>
</comment>
<comment type="similarity">
    <text evidence="1">Belongs to the histidine acid phosphatase family.</text>
</comment>
<dbReference type="PANTHER" id="PTHR11567">
    <property type="entry name" value="ACID PHOSPHATASE-RELATED"/>
    <property type="match status" value="1"/>
</dbReference>
<dbReference type="PANTHER" id="PTHR11567:SF110">
    <property type="entry name" value="2-PHOSPHOXYLOSE PHOSPHATASE 1"/>
    <property type="match status" value="1"/>
</dbReference>
<dbReference type="EMBL" id="JYNV01000281">
    <property type="protein sequence ID" value="KZM20449.1"/>
    <property type="molecule type" value="Genomic_DNA"/>
</dbReference>
<reference evidence="3 4" key="1">
    <citation type="journal article" date="2016" name="Sci. Rep.">
        <title>Draft genome sequencing and secretome analysis of fungal phytopathogen Ascochyta rabiei provides insight into the necrotrophic effector repertoire.</title>
        <authorList>
            <person name="Verma S."/>
            <person name="Gazara R.K."/>
            <person name="Nizam S."/>
            <person name="Parween S."/>
            <person name="Chattopadhyay D."/>
            <person name="Verma P.K."/>
        </authorList>
    </citation>
    <scope>NUCLEOTIDE SEQUENCE [LARGE SCALE GENOMIC DNA]</scope>
    <source>
        <strain evidence="3 4">ArDII</strain>
    </source>
</reference>
<organism evidence="3 4">
    <name type="scientific">Didymella rabiei</name>
    <name type="common">Chickpea ascochyta blight fungus</name>
    <name type="synonym">Mycosphaerella rabiei</name>
    <dbReference type="NCBI Taxonomy" id="5454"/>
    <lineage>
        <taxon>Eukaryota</taxon>
        <taxon>Fungi</taxon>
        <taxon>Dikarya</taxon>
        <taxon>Ascomycota</taxon>
        <taxon>Pezizomycotina</taxon>
        <taxon>Dothideomycetes</taxon>
        <taxon>Pleosporomycetidae</taxon>
        <taxon>Pleosporales</taxon>
        <taxon>Pleosporineae</taxon>
        <taxon>Didymellaceae</taxon>
        <taxon>Ascochyta</taxon>
    </lineage>
</organism>
<name>A0A162Z7T3_DIDRA</name>
<dbReference type="Pfam" id="PF00328">
    <property type="entry name" value="His_Phos_2"/>
    <property type="match status" value="1"/>
</dbReference>
<dbReference type="InterPro" id="IPR050645">
    <property type="entry name" value="Histidine_acid_phosphatase"/>
</dbReference>
<evidence type="ECO:0000313" key="3">
    <source>
        <dbReference type="EMBL" id="KZM20449.1"/>
    </source>
</evidence>
<dbReference type="STRING" id="5454.A0A162Z7T3"/>
<dbReference type="SUPFAM" id="SSF53254">
    <property type="entry name" value="Phosphoglycerate mutase-like"/>
    <property type="match status" value="1"/>
</dbReference>
<accession>A0A162Z7T3</accession>
<dbReference type="InterPro" id="IPR000560">
    <property type="entry name" value="His_Pase_clade-2"/>
</dbReference>
<gene>
    <name evidence="3" type="ORF">ST47_g8524</name>
</gene>
<protein>
    <submittedName>
        <fullName evidence="3">Acid phosphatase</fullName>
    </submittedName>
</protein>
<dbReference type="Proteomes" id="UP000076837">
    <property type="component" value="Unassembled WGS sequence"/>
</dbReference>
<sequence>MTTHISRAFYSQEELDKLYPRELELQLVQILLRHGEHWPYCDAARQLSSVIMSTKDFSQWDQLKYRRRIEIFGMDDGPVIASGPNNEFDAICQPGELTDKGRQTTMALGERLRHLYVDQLHFMPKLIADSDMIYLRATPIPRALESVQQAFWGFYPPSARTADFPPPTIITRTPADETLFPNDASCRRFAQLSRAFAQRTAERWNDTEDMQYLSKLISKYMPDKAKVAVDSRPRLSGIMDTINATDAHGPETKLPKDFYDPKARAIIDKIAVEEWFKGYTESAEYRMLGIGALLGDITSRMTGSVEKNGRDGLLEVGGSGGEMGRGRGGEHSTRLALSGCHDTTLAAALTSLGAFENEKWPPFTSHIAFELFKGRSTSPPPRPTTPTLSQNAPPKAQSWWSSLFGRTNPTTLSDAPQPKGIARKPLSELTASQREELQDYYVRVRYNDKIMQIPACKAAGKHLEGDTTFCTLETFKGVVDQITPKNWKVACSSRLDAPAFPEKAEIAGYE</sequence>
<dbReference type="GO" id="GO:0016791">
    <property type="term" value="F:phosphatase activity"/>
    <property type="evidence" value="ECO:0007669"/>
    <property type="project" value="TreeGrafter"/>
</dbReference>
<dbReference type="InterPro" id="IPR029033">
    <property type="entry name" value="His_PPase_superfam"/>
</dbReference>
<proteinExistence type="inferred from homology"/>